<dbReference type="RefSeq" id="WP_196099553.1">
    <property type="nucleotide sequence ID" value="NZ_CP064939.1"/>
</dbReference>
<reference evidence="1 2" key="1">
    <citation type="submission" date="2020-11" db="EMBL/GenBank/DDBJ databases">
        <title>Pedobacter endophytica, an endophytic bacteria isolated form Carex pumila.</title>
        <authorList>
            <person name="Peng Y."/>
            <person name="Jiang L."/>
            <person name="Lee J."/>
        </authorList>
    </citation>
    <scope>NUCLEOTIDE SEQUENCE [LARGE SCALE GENOMIC DNA]</scope>
    <source>
        <strain evidence="1 2">JBR3-12</strain>
    </source>
</reference>
<dbReference type="EMBL" id="CP064939">
    <property type="protein sequence ID" value="QPH40097.1"/>
    <property type="molecule type" value="Genomic_DNA"/>
</dbReference>
<accession>A0A7S9L075</accession>
<protein>
    <submittedName>
        <fullName evidence="1">Uncharacterized protein</fullName>
    </submittedName>
</protein>
<evidence type="ECO:0000313" key="2">
    <source>
        <dbReference type="Proteomes" id="UP000594759"/>
    </source>
</evidence>
<keyword evidence="2" id="KW-1185">Reference proteome</keyword>
<gene>
    <name evidence="1" type="ORF">IZT61_02080</name>
</gene>
<proteinExistence type="predicted"/>
<evidence type="ECO:0000313" key="1">
    <source>
        <dbReference type="EMBL" id="QPH40097.1"/>
    </source>
</evidence>
<name>A0A7S9L075_9SPHI</name>
<organism evidence="1 2">
    <name type="scientific">Pedobacter endophyticus</name>
    <dbReference type="NCBI Taxonomy" id="2789740"/>
    <lineage>
        <taxon>Bacteria</taxon>
        <taxon>Pseudomonadati</taxon>
        <taxon>Bacteroidota</taxon>
        <taxon>Sphingobacteriia</taxon>
        <taxon>Sphingobacteriales</taxon>
        <taxon>Sphingobacteriaceae</taxon>
        <taxon>Pedobacter</taxon>
    </lineage>
</organism>
<dbReference type="Proteomes" id="UP000594759">
    <property type="component" value="Chromosome"/>
</dbReference>
<sequence length="424" mass="48904">MEVPKINQIDYNSTYISMNLIDELDYYLGGYAKPNAEFIFSLNTFVESFIACSGFYTSLTELNHINLTSGALFPHGRPILNMIVKETGLRFVNGVVEKPAKTIYSDYDQLLTRKEAHQKFIAKLDKLELEQFLLKSNILLTPEFIPLMTSTFENGEFSVFELHSTSSELVSNLLNVSHHNSIQTTLPIYLFNRQVNELTKTPYSIQALENVARIFDEKIDNLKKSLGYKYLPIPPFTNILLSQLRSIADIPAKLTQLRADYQELRTQFVELERNIYGTESIKEQSDAYYKFTEFWTVFNKKYLNKNNRIFYGALDLGQGIDADKSVDTFIDKKSPAEAFTDLNMGKLGVNLVKGAYNWHQDRKVIKRFKGLTNIWELFENSTNLTQQLGNFERLFRIKFTDAEISAVRHFIQNHFTDISSIQSP</sequence>
<dbReference type="AlphaFoldDB" id="A0A7S9L075"/>
<dbReference type="KEGG" id="pex:IZT61_02080"/>